<organism evidence="3 4">
    <name type="scientific">Actinomadura viridis</name>
    <dbReference type="NCBI Taxonomy" id="58110"/>
    <lineage>
        <taxon>Bacteria</taxon>
        <taxon>Bacillati</taxon>
        <taxon>Actinomycetota</taxon>
        <taxon>Actinomycetes</taxon>
        <taxon>Streptosporangiales</taxon>
        <taxon>Thermomonosporaceae</taxon>
        <taxon>Actinomadura</taxon>
    </lineage>
</organism>
<evidence type="ECO:0000313" key="4">
    <source>
        <dbReference type="Proteomes" id="UP000614047"/>
    </source>
</evidence>
<dbReference type="RefSeq" id="WP_197013525.1">
    <property type="nucleotide sequence ID" value="NZ_BAABES010000001.1"/>
</dbReference>
<dbReference type="EMBL" id="JADOUA010000001">
    <property type="protein sequence ID" value="MBG6091172.1"/>
    <property type="molecule type" value="Genomic_DNA"/>
</dbReference>
<keyword evidence="4" id="KW-1185">Reference proteome</keyword>
<dbReference type="AlphaFoldDB" id="A0A931GL78"/>
<comment type="caution">
    <text evidence="3">The sequence shown here is derived from an EMBL/GenBank/DDBJ whole genome shotgun (WGS) entry which is preliminary data.</text>
</comment>
<evidence type="ECO:0000256" key="1">
    <source>
        <dbReference type="SAM" id="MobiDB-lite"/>
    </source>
</evidence>
<sequence length="323" mass="31776">MRRKVPDLSATQLAAGGLATLAAAVGASFLGVYGTILGAAFMSVASTAGAAVCKHFLDRGREQIKDRAHGHGTLRAGARDEALAGHAAAEATSADPTRTIVLPGGDPGATRLDLPLPPPRHGDPNVTRVDRTPAESVADELEAAAGGPAAVERSVRRAARRDALGDTLRWARRRWALLAVSSAAVFAVVMAGITVMEKITDRPASGWVGANDGKGTTWGNLGDGSGGRRTPAPSPEGTREPPQPSGTPTPAPGTTAPAGPDGTPAPVPTSGGSGAPEPGGPTQAPTSGPTSPAPEPTGPTAPGGGSGGEQDGGGTGSTGAPPG</sequence>
<evidence type="ECO:0000256" key="2">
    <source>
        <dbReference type="SAM" id="Phobius"/>
    </source>
</evidence>
<feature type="compositionally biased region" description="Low complexity" evidence="1">
    <location>
        <begin position="280"/>
        <end position="290"/>
    </location>
</feature>
<keyword evidence="2" id="KW-0472">Membrane</keyword>
<name>A0A931GL78_9ACTN</name>
<gene>
    <name evidence="3" type="ORF">IW256_005285</name>
</gene>
<feature type="compositionally biased region" description="Low complexity" evidence="1">
    <location>
        <begin position="252"/>
        <end position="270"/>
    </location>
</feature>
<feature type="transmembrane region" description="Helical" evidence="2">
    <location>
        <begin position="175"/>
        <end position="196"/>
    </location>
</feature>
<reference evidence="3" key="1">
    <citation type="submission" date="2020-11" db="EMBL/GenBank/DDBJ databases">
        <title>Sequencing the genomes of 1000 actinobacteria strains.</title>
        <authorList>
            <person name="Klenk H.-P."/>
        </authorList>
    </citation>
    <scope>NUCLEOTIDE SEQUENCE</scope>
    <source>
        <strain evidence="3">DSM 43175</strain>
    </source>
</reference>
<keyword evidence="2" id="KW-0812">Transmembrane</keyword>
<accession>A0A931GL78</accession>
<proteinExistence type="predicted"/>
<dbReference type="Proteomes" id="UP000614047">
    <property type="component" value="Unassembled WGS sequence"/>
</dbReference>
<feature type="compositionally biased region" description="Gly residues" evidence="1">
    <location>
        <begin position="301"/>
        <end position="317"/>
    </location>
</feature>
<feature type="compositionally biased region" description="Pro residues" evidence="1">
    <location>
        <begin position="241"/>
        <end position="251"/>
    </location>
</feature>
<protein>
    <submittedName>
        <fullName evidence="3">Uncharacterized protein</fullName>
    </submittedName>
</protein>
<evidence type="ECO:0000313" key="3">
    <source>
        <dbReference type="EMBL" id="MBG6091172.1"/>
    </source>
</evidence>
<feature type="region of interest" description="Disordered" evidence="1">
    <location>
        <begin position="204"/>
        <end position="323"/>
    </location>
</feature>
<keyword evidence="2" id="KW-1133">Transmembrane helix</keyword>
<feature type="transmembrane region" description="Helical" evidence="2">
    <location>
        <begin position="36"/>
        <end position="57"/>
    </location>
</feature>